<dbReference type="SUPFAM" id="SSF51182">
    <property type="entry name" value="RmlC-like cupins"/>
    <property type="match status" value="1"/>
</dbReference>
<dbReference type="GO" id="GO:0005525">
    <property type="term" value="F:GTP binding"/>
    <property type="evidence" value="ECO:0007669"/>
    <property type="project" value="UniProtKB-KW"/>
</dbReference>
<evidence type="ECO:0000256" key="1">
    <source>
        <dbReference type="ARBA" id="ARBA00006115"/>
    </source>
</evidence>
<dbReference type="Pfam" id="PF01050">
    <property type="entry name" value="MannoseP_isomer"/>
    <property type="match status" value="1"/>
</dbReference>
<keyword evidence="13" id="KW-1185">Reference proteome</keyword>
<keyword evidence="4 12" id="KW-0548">Nucleotidyltransferase</keyword>
<dbReference type="InterPro" id="IPR014710">
    <property type="entry name" value="RmlC-like_jellyroll"/>
</dbReference>
<evidence type="ECO:0000256" key="3">
    <source>
        <dbReference type="ARBA" id="ARBA00022679"/>
    </source>
</evidence>
<dbReference type="Gene3D" id="3.90.550.10">
    <property type="entry name" value="Spore Coat Polysaccharide Biosynthesis Protein SpsA, Chain A"/>
    <property type="match status" value="1"/>
</dbReference>
<dbReference type="InterPro" id="IPR054566">
    <property type="entry name" value="ManC/GMP-like_b-helix"/>
</dbReference>
<evidence type="ECO:0000256" key="4">
    <source>
        <dbReference type="ARBA" id="ARBA00022695"/>
    </source>
</evidence>
<comment type="catalytic activity">
    <reaction evidence="7">
        <text>alpha-D-mannose 1-phosphate + GTP + H(+) = GDP-alpha-D-mannose + diphosphate</text>
        <dbReference type="Rhea" id="RHEA:15229"/>
        <dbReference type="ChEBI" id="CHEBI:15378"/>
        <dbReference type="ChEBI" id="CHEBI:33019"/>
        <dbReference type="ChEBI" id="CHEBI:37565"/>
        <dbReference type="ChEBI" id="CHEBI:57527"/>
        <dbReference type="ChEBI" id="CHEBI:58409"/>
        <dbReference type="EC" id="2.7.7.13"/>
    </reaction>
</comment>
<feature type="domain" description="MannoseP isomerase/GMP-like beta-helix" evidence="11">
    <location>
        <begin position="287"/>
        <end position="337"/>
    </location>
</feature>
<sequence length="461" mass="51839">MKVIVLAGGGGSRLFPISRSSYPKQFLKIHGEKSLLAHTVERFTQIISPSDIVVVTNRDYLFHVKNELKQWGGEGAHILLEPVGRNTAPAIALACRYCMDKLGCEQDEVILVTPSDHLIDPVSRFIESVQSAESTVRKGFLATFGIKPDRPDTGFGYILAGEAKENCCRVEKFVEKPDLATAKQYVAHGGYYWNSGMFAFTPSALQQELEKYSPEIYSYFCSGYDHMMETFAELPNISIDYAIAEKSRQFVVFPLHIYWNDVGSWDAIYDAMEKDDSGNIVRGDCTVIECRDSLFMGSNRLVAGIGLQDMIVVETNDAVLVAKKGESQRVKELVDQLKASKRKEASEHTTVLRPWGSYAVITEGPGYKVKRITVNPGQILSLQLHYHRSEHWIVISGTAKVTIADEVKMIHENQSVFVPKSTLHRLENPGRIPLQFIEVQTGLYLEEDDIVRYEDVYGRIQ</sequence>
<dbReference type="NCBIfam" id="TIGR01479">
    <property type="entry name" value="GMP_PMI"/>
    <property type="match status" value="1"/>
</dbReference>
<dbReference type="CDD" id="cd02213">
    <property type="entry name" value="cupin_PMI_typeII_C"/>
    <property type="match status" value="1"/>
</dbReference>
<comment type="similarity">
    <text evidence="1 8">Belongs to the mannose-6-phosphate isomerase type 2 family.</text>
</comment>
<dbReference type="InterPro" id="IPR006375">
    <property type="entry name" value="Man1P_GuaTrfase/Man6P_Isoase"/>
</dbReference>
<keyword evidence="3 12" id="KW-0808">Transferase</keyword>
<dbReference type="PANTHER" id="PTHR46390">
    <property type="entry name" value="MANNOSE-1-PHOSPHATE GUANYLYLTRANSFERASE"/>
    <property type="match status" value="1"/>
</dbReference>
<dbReference type="InterPro" id="IPR005835">
    <property type="entry name" value="NTP_transferase_dom"/>
</dbReference>
<feature type="domain" description="Mannose-6-phosphate isomerase type II C-terminal" evidence="10">
    <location>
        <begin position="341"/>
        <end position="455"/>
    </location>
</feature>
<dbReference type="InterPro" id="IPR051161">
    <property type="entry name" value="Mannose-6P_isomerase_type2"/>
</dbReference>
<reference evidence="12 13" key="1">
    <citation type="submission" date="2020-01" db="EMBL/GenBank/DDBJ databases">
        <title>Whole genome sequence of Heliobacterium gestii DSM 11169.</title>
        <authorList>
            <person name="Kyndt J.A."/>
            <person name="Meyer T.E."/>
        </authorList>
    </citation>
    <scope>NUCLEOTIDE SEQUENCE [LARGE SCALE GENOMIC DNA]</scope>
    <source>
        <strain evidence="12 13">DSM 11169</strain>
    </source>
</reference>
<evidence type="ECO:0000256" key="7">
    <source>
        <dbReference type="ARBA" id="ARBA00047343"/>
    </source>
</evidence>
<dbReference type="FunFam" id="3.90.550.10:FF:000046">
    <property type="entry name" value="Mannose-1-phosphate guanylyltransferase (GDP)"/>
    <property type="match status" value="1"/>
</dbReference>
<evidence type="ECO:0000313" key="12">
    <source>
        <dbReference type="EMBL" id="MZP43118.1"/>
    </source>
</evidence>
<evidence type="ECO:0000256" key="6">
    <source>
        <dbReference type="ARBA" id="ARBA00023134"/>
    </source>
</evidence>
<dbReference type="Pfam" id="PF22640">
    <property type="entry name" value="ManC_GMP_beta-helix"/>
    <property type="match status" value="1"/>
</dbReference>
<dbReference type="FunFam" id="2.60.120.10:FF:000032">
    <property type="entry name" value="Mannose-1-phosphate guanylyltransferase/mannose-6-phosphate isomerase"/>
    <property type="match status" value="1"/>
</dbReference>
<gene>
    <name evidence="12" type="ORF">GTO89_08725</name>
</gene>
<evidence type="ECO:0000259" key="10">
    <source>
        <dbReference type="Pfam" id="PF01050"/>
    </source>
</evidence>
<keyword evidence="5" id="KW-0547">Nucleotide-binding</keyword>
<dbReference type="RefSeq" id="WP_161261685.1">
    <property type="nucleotide sequence ID" value="NZ_JAFBDC010000005.1"/>
</dbReference>
<evidence type="ECO:0000256" key="8">
    <source>
        <dbReference type="RuleBase" id="RU004190"/>
    </source>
</evidence>
<feature type="domain" description="Nucleotidyl transferase" evidence="9">
    <location>
        <begin position="2"/>
        <end position="275"/>
    </location>
</feature>
<dbReference type="Pfam" id="PF00483">
    <property type="entry name" value="NTP_transferase"/>
    <property type="match status" value="1"/>
</dbReference>
<evidence type="ECO:0000256" key="2">
    <source>
        <dbReference type="ARBA" id="ARBA00012387"/>
    </source>
</evidence>
<dbReference type="CDD" id="cd02509">
    <property type="entry name" value="GDP-M1P_Guanylyltransferase"/>
    <property type="match status" value="1"/>
</dbReference>
<dbReference type="GO" id="GO:0009298">
    <property type="term" value="P:GDP-mannose biosynthetic process"/>
    <property type="evidence" value="ECO:0007669"/>
    <property type="project" value="TreeGrafter"/>
</dbReference>
<dbReference type="InterPro" id="IPR011051">
    <property type="entry name" value="RmlC_Cupin_sf"/>
</dbReference>
<dbReference type="GO" id="GO:0016853">
    <property type="term" value="F:isomerase activity"/>
    <property type="evidence" value="ECO:0007669"/>
    <property type="project" value="UniProtKB-KW"/>
</dbReference>
<dbReference type="Gene3D" id="2.60.120.10">
    <property type="entry name" value="Jelly Rolls"/>
    <property type="match status" value="1"/>
</dbReference>
<dbReference type="GO" id="GO:0000271">
    <property type="term" value="P:polysaccharide biosynthetic process"/>
    <property type="evidence" value="ECO:0007669"/>
    <property type="project" value="InterPro"/>
</dbReference>
<keyword evidence="12" id="KW-0413">Isomerase</keyword>
<keyword evidence="6" id="KW-0342">GTP-binding</keyword>
<dbReference type="AlphaFoldDB" id="A0A845LA76"/>
<dbReference type="EC" id="2.7.7.13" evidence="2"/>
<dbReference type="InterPro" id="IPR049577">
    <property type="entry name" value="GMPP_N"/>
</dbReference>
<evidence type="ECO:0000259" key="9">
    <source>
        <dbReference type="Pfam" id="PF00483"/>
    </source>
</evidence>
<dbReference type="OrthoDB" id="9806359at2"/>
<dbReference type="InterPro" id="IPR029044">
    <property type="entry name" value="Nucleotide-diphossugar_trans"/>
</dbReference>
<dbReference type="Proteomes" id="UP000471031">
    <property type="component" value="Unassembled WGS sequence"/>
</dbReference>
<dbReference type="EMBL" id="WXEX01000006">
    <property type="protein sequence ID" value="MZP43118.1"/>
    <property type="molecule type" value="Genomic_DNA"/>
</dbReference>
<evidence type="ECO:0000313" key="13">
    <source>
        <dbReference type="Proteomes" id="UP000471031"/>
    </source>
</evidence>
<accession>A0A845LA76</accession>
<dbReference type="SUPFAM" id="SSF53448">
    <property type="entry name" value="Nucleotide-diphospho-sugar transferases"/>
    <property type="match status" value="1"/>
</dbReference>
<dbReference type="GO" id="GO:0004475">
    <property type="term" value="F:mannose-1-phosphate guanylyltransferase (GTP) activity"/>
    <property type="evidence" value="ECO:0007669"/>
    <property type="project" value="UniProtKB-EC"/>
</dbReference>
<proteinExistence type="inferred from homology"/>
<name>A0A845LA76_HELGE</name>
<dbReference type="InterPro" id="IPR001538">
    <property type="entry name" value="Man6P_isomerase-2_C"/>
</dbReference>
<dbReference type="PANTHER" id="PTHR46390:SF1">
    <property type="entry name" value="MANNOSE-1-PHOSPHATE GUANYLYLTRANSFERASE"/>
    <property type="match status" value="1"/>
</dbReference>
<comment type="caution">
    <text evidence="12">The sequence shown here is derived from an EMBL/GenBank/DDBJ whole genome shotgun (WGS) entry which is preliminary data.</text>
</comment>
<evidence type="ECO:0000259" key="11">
    <source>
        <dbReference type="Pfam" id="PF22640"/>
    </source>
</evidence>
<organism evidence="12 13">
    <name type="scientific">Heliomicrobium gestii</name>
    <name type="common">Heliobacterium gestii</name>
    <dbReference type="NCBI Taxonomy" id="2699"/>
    <lineage>
        <taxon>Bacteria</taxon>
        <taxon>Bacillati</taxon>
        <taxon>Bacillota</taxon>
        <taxon>Clostridia</taxon>
        <taxon>Eubacteriales</taxon>
        <taxon>Heliobacteriaceae</taxon>
        <taxon>Heliomicrobium</taxon>
    </lineage>
</organism>
<evidence type="ECO:0000256" key="5">
    <source>
        <dbReference type="ARBA" id="ARBA00022741"/>
    </source>
</evidence>
<protein>
    <recommendedName>
        <fullName evidence="2">mannose-1-phosphate guanylyltransferase</fullName>
        <ecNumber evidence="2">2.7.7.13</ecNumber>
    </recommendedName>
</protein>